<protein>
    <submittedName>
        <fullName evidence="1">Uncharacterized protein</fullName>
    </submittedName>
</protein>
<organism evidence="1">
    <name type="scientific">Arundo donax</name>
    <name type="common">Giant reed</name>
    <name type="synonym">Donax arundinaceus</name>
    <dbReference type="NCBI Taxonomy" id="35708"/>
    <lineage>
        <taxon>Eukaryota</taxon>
        <taxon>Viridiplantae</taxon>
        <taxon>Streptophyta</taxon>
        <taxon>Embryophyta</taxon>
        <taxon>Tracheophyta</taxon>
        <taxon>Spermatophyta</taxon>
        <taxon>Magnoliopsida</taxon>
        <taxon>Liliopsida</taxon>
        <taxon>Poales</taxon>
        <taxon>Poaceae</taxon>
        <taxon>PACMAD clade</taxon>
        <taxon>Arundinoideae</taxon>
        <taxon>Arundineae</taxon>
        <taxon>Arundo</taxon>
    </lineage>
</organism>
<proteinExistence type="predicted"/>
<evidence type="ECO:0000313" key="1">
    <source>
        <dbReference type="EMBL" id="JAE29261.1"/>
    </source>
</evidence>
<reference evidence="1" key="2">
    <citation type="journal article" date="2015" name="Data Brief">
        <title>Shoot transcriptome of the giant reed, Arundo donax.</title>
        <authorList>
            <person name="Barrero R.A."/>
            <person name="Guerrero F.D."/>
            <person name="Moolhuijzen P."/>
            <person name="Goolsby J.A."/>
            <person name="Tidwell J."/>
            <person name="Bellgard S.E."/>
            <person name="Bellgard M.I."/>
        </authorList>
    </citation>
    <scope>NUCLEOTIDE SEQUENCE</scope>
    <source>
        <tissue evidence="1">Shoot tissue taken approximately 20 cm above the soil surface</tissue>
    </source>
</reference>
<sequence>MQDSAAERKFQVVIRNRTEAICHIYQKPQKKGVGYSRG</sequence>
<dbReference type="AlphaFoldDB" id="A0A0A9H331"/>
<name>A0A0A9H331_ARUDO</name>
<dbReference type="EMBL" id="GBRH01168635">
    <property type="protein sequence ID" value="JAE29261.1"/>
    <property type="molecule type" value="Transcribed_RNA"/>
</dbReference>
<accession>A0A0A9H331</accession>
<reference evidence="1" key="1">
    <citation type="submission" date="2014-09" db="EMBL/GenBank/DDBJ databases">
        <authorList>
            <person name="Magalhaes I.L.F."/>
            <person name="Oliveira U."/>
            <person name="Santos F.R."/>
            <person name="Vidigal T.H.D.A."/>
            <person name="Brescovit A.D."/>
            <person name="Santos A.J."/>
        </authorList>
    </citation>
    <scope>NUCLEOTIDE SEQUENCE</scope>
    <source>
        <tissue evidence="1">Shoot tissue taken approximately 20 cm above the soil surface</tissue>
    </source>
</reference>